<evidence type="ECO:0000256" key="1">
    <source>
        <dbReference type="SAM" id="MobiDB-lite"/>
    </source>
</evidence>
<dbReference type="EMBL" id="GAMC01021490">
    <property type="protein sequence ID" value="JAB85065.1"/>
    <property type="molecule type" value="mRNA"/>
</dbReference>
<reference evidence="2" key="1">
    <citation type="submission" date="2013-07" db="EMBL/GenBank/DDBJ databases">
        <authorList>
            <person name="Geib S."/>
        </authorList>
    </citation>
    <scope>NUCLEOTIDE SEQUENCE</scope>
</reference>
<sequence length="200" mass="22051">MATRSAVPLAPTADTRNCLQCRLCHRYHALRNCAAFRAMRPPQRIAVANAQGYCSNCLALTHVTEECDSRGKCRRCKKAHHTMLHPPESQYSESATATAPAAINKKAKKKQQQRQRATQQLAAQQRAIQQRAAQQRAAQQRATRKGTDKRLRSIAHTTTGLQTKAFRNRTTKGAIGEAIRALQKLQNALASASLQGGQDV</sequence>
<feature type="compositionally biased region" description="Low complexity" evidence="1">
    <location>
        <begin position="114"/>
        <end position="141"/>
    </location>
</feature>
<feature type="region of interest" description="Disordered" evidence="1">
    <location>
        <begin position="87"/>
        <end position="154"/>
    </location>
</feature>
<reference evidence="2" key="2">
    <citation type="journal article" date="2014" name="BMC Genomics">
        <title>A genomic perspective to assessing quality of mass-reared SIT flies used in Mediterranean fruit fly (Ceratitis capitata) eradication in California.</title>
        <authorList>
            <person name="Calla B."/>
            <person name="Hall B."/>
            <person name="Hou S."/>
            <person name="Geib S.M."/>
        </authorList>
    </citation>
    <scope>NUCLEOTIDE SEQUENCE</scope>
</reference>
<name>W8AB51_CERCA</name>
<feature type="compositionally biased region" description="Low complexity" evidence="1">
    <location>
        <begin position="95"/>
        <end position="104"/>
    </location>
</feature>
<proteinExistence type="evidence at transcript level"/>
<organism evidence="2">
    <name type="scientific">Ceratitis capitata</name>
    <name type="common">Mediterranean fruit fly</name>
    <name type="synonym">Tephritis capitata</name>
    <dbReference type="NCBI Taxonomy" id="7213"/>
    <lineage>
        <taxon>Eukaryota</taxon>
        <taxon>Metazoa</taxon>
        <taxon>Ecdysozoa</taxon>
        <taxon>Arthropoda</taxon>
        <taxon>Hexapoda</taxon>
        <taxon>Insecta</taxon>
        <taxon>Pterygota</taxon>
        <taxon>Neoptera</taxon>
        <taxon>Endopterygota</taxon>
        <taxon>Diptera</taxon>
        <taxon>Brachycera</taxon>
        <taxon>Muscomorpha</taxon>
        <taxon>Tephritoidea</taxon>
        <taxon>Tephritidae</taxon>
        <taxon>Ceratitis</taxon>
        <taxon>Ceratitis</taxon>
    </lineage>
</organism>
<accession>W8AB51</accession>
<dbReference type="PANTHER" id="PTHR47331">
    <property type="entry name" value="PHD-TYPE DOMAIN-CONTAINING PROTEIN"/>
    <property type="match status" value="1"/>
</dbReference>
<evidence type="ECO:0000313" key="2">
    <source>
        <dbReference type="EMBL" id="JAB85065.1"/>
    </source>
</evidence>
<dbReference type="OrthoDB" id="7993929at2759"/>
<dbReference type="AlphaFoldDB" id="W8AB51"/>
<protein>
    <submittedName>
        <fullName evidence="2">Uncharacterized protein</fullName>
    </submittedName>
</protein>
<dbReference type="EMBL" id="GAMC01021488">
    <property type="protein sequence ID" value="JAB85067.1"/>
    <property type="molecule type" value="mRNA"/>
</dbReference>